<dbReference type="GO" id="GO:0016491">
    <property type="term" value="F:oxidoreductase activity"/>
    <property type="evidence" value="ECO:0007669"/>
    <property type="project" value="UniProtKB-KW"/>
</dbReference>
<dbReference type="eggNOG" id="COG1063">
    <property type="taxonomic scope" value="Bacteria"/>
</dbReference>
<dbReference type="OrthoDB" id="9773078at2"/>
<dbReference type="InterPro" id="IPR011032">
    <property type="entry name" value="GroES-like_sf"/>
</dbReference>
<sequence length="332" mass="36210">MPPLPATMTGIWFNQGQAQLRHDLPLPQPAPHEALIHMQWVGLCHTDWDLLKGYKNFTGIPGHEFVGRVIQCQDQTWMGKRVVGAINSHCGHCRCCLRGAVSHCEQRNVLGILNRPGALAEFLTLPLENLYELPHAMRDKQAVFTEPLAAAGRIVQQAPVTPGEAALVIGDGKLGLLVAQVLAMHGAVVRLVGRHPQRWEPLHRCGVEGVLVDEITVAPLMDRVVVCGGGDAGLRMAQAMVRPTGLLMIKSTFDGVTGLDLNDVVIRELRVMGSRCGDFAPALAWLAQARVETDFLIEGCFGLTQAEQALAQAFRPGVLKILVQNDLKIVHR</sequence>
<dbReference type="AlphaFoldDB" id="A0LDI0"/>
<dbReference type="PANTHER" id="PTHR43350">
    <property type="entry name" value="NAD-DEPENDENT ALCOHOL DEHYDROGENASE"/>
    <property type="match status" value="1"/>
</dbReference>
<dbReference type="PANTHER" id="PTHR43350:SF2">
    <property type="entry name" value="GROES-LIKE ZINC-BINDING ALCOHOL DEHYDROGENASE FAMILY PROTEIN"/>
    <property type="match status" value="1"/>
</dbReference>
<evidence type="ECO:0000256" key="2">
    <source>
        <dbReference type="ARBA" id="ARBA00008072"/>
    </source>
</evidence>
<dbReference type="SUPFAM" id="SSF50129">
    <property type="entry name" value="GroES-like"/>
    <property type="match status" value="1"/>
</dbReference>
<protein>
    <submittedName>
        <fullName evidence="7">Alcohol dehydrogenase GroES domain protein</fullName>
    </submittedName>
</protein>
<keyword evidence="3" id="KW-0479">Metal-binding</keyword>
<dbReference type="InterPro" id="IPR036291">
    <property type="entry name" value="NAD(P)-bd_dom_sf"/>
</dbReference>
<evidence type="ECO:0000256" key="4">
    <source>
        <dbReference type="ARBA" id="ARBA00022833"/>
    </source>
</evidence>
<dbReference type="RefSeq" id="WP_011715079.1">
    <property type="nucleotide sequence ID" value="NC_008576.1"/>
</dbReference>
<evidence type="ECO:0000313" key="7">
    <source>
        <dbReference type="EMBL" id="ABK46023.1"/>
    </source>
</evidence>
<dbReference type="EMBL" id="CP000471">
    <property type="protein sequence ID" value="ABK46023.1"/>
    <property type="molecule type" value="Genomic_DNA"/>
</dbReference>
<proteinExistence type="inferred from homology"/>
<dbReference type="SUPFAM" id="SSF51735">
    <property type="entry name" value="NAD(P)-binding Rossmann-fold domains"/>
    <property type="match status" value="1"/>
</dbReference>
<dbReference type="CDD" id="cd08242">
    <property type="entry name" value="MDR_like"/>
    <property type="match status" value="1"/>
</dbReference>
<dbReference type="GO" id="GO:0046872">
    <property type="term" value="F:metal ion binding"/>
    <property type="evidence" value="ECO:0007669"/>
    <property type="project" value="UniProtKB-KW"/>
</dbReference>
<dbReference type="HOGENOM" id="CLU_026673_11_0_5"/>
<feature type="domain" description="Alcohol dehydrogenase-like N-terminal" evidence="6">
    <location>
        <begin position="31"/>
        <end position="134"/>
    </location>
</feature>
<dbReference type="Gene3D" id="3.90.180.10">
    <property type="entry name" value="Medium-chain alcohol dehydrogenases, catalytic domain"/>
    <property type="match status" value="1"/>
</dbReference>
<dbReference type="InterPro" id="IPR013154">
    <property type="entry name" value="ADH-like_N"/>
</dbReference>
<dbReference type="KEGG" id="mgm:Mmc1_3538"/>
<dbReference type="STRING" id="156889.Mmc1_3538"/>
<comment type="cofactor">
    <cofactor evidence="1">
        <name>Zn(2+)</name>
        <dbReference type="ChEBI" id="CHEBI:29105"/>
    </cofactor>
</comment>
<comment type="similarity">
    <text evidence="2">Belongs to the zinc-containing alcohol dehydrogenase family.</text>
</comment>
<reference evidence="8" key="1">
    <citation type="journal article" date="2009" name="Appl. Environ. Microbiol.">
        <title>Complete genome sequence of the chemolithoautotrophic marine magnetotactic coccus strain MC-1.</title>
        <authorList>
            <person name="Schubbe S."/>
            <person name="Williams T.J."/>
            <person name="Xie G."/>
            <person name="Kiss H.E."/>
            <person name="Brettin T.S."/>
            <person name="Martinez D."/>
            <person name="Ross C.A."/>
            <person name="Schuler D."/>
            <person name="Cox B.L."/>
            <person name="Nealson K.H."/>
            <person name="Bazylinski D.A."/>
        </authorList>
    </citation>
    <scope>NUCLEOTIDE SEQUENCE [LARGE SCALE GENOMIC DNA]</scope>
    <source>
        <strain evidence="8">ATCC BAA-1437 / JCM 17883 / MC-1</strain>
    </source>
</reference>
<evidence type="ECO:0000313" key="8">
    <source>
        <dbReference type="Proteomes" id="UP000002586"/>
    </source>
</evidence>
<name>A0LDI0_MAGMM</name>
<gene>
    <name evidence="7" type="ordered locus">Mmc1_3538</name>
</gene>
<evidence type="ECO:0000256" key="1">
    <source>
        <dbReference type="ARBA" id="ARBA00001947"/>
    </source>
</evidence>
<keyword evidence="5" id="KW-0560">Oxidoreductase</keyword>
<keyword evidence="4" id="KW-0862">Zinc</keyword>
<keyword evidence="8" id="KW-1185">Reference proteome</keyword>
<dbReference type="Proteomes" id="UP000002586">
    <property type="component" value="Chromosome"/>
</dbReference>
<evidence type="ECO:0000256" key="5">
    <source>
        <dbReference type="ARBA" id="ARBA00023002"/>
    </source>
</evidence>
<reference evidence="7 8" key="2">
    <citation type="journal article" date="2012" name="Int. J. Syst. Evol. Microbiol.">
        <title>Magnetococcus marinus gen. nov., sp. nov., a marine, magnetotactic bacterium that represents a novel lineage (Magnetococcaceae fam. nov.; Magnetococcales ord. nov.) at the base of the Alphaproteobacteria.</title>
        <authorList>
            <person name="Bazylinski D.A."/>
            <person name="Williams T.J."/>
            <person name="Lefevre C.T."/>
            <person name="Berg R.J."/>
            <person name="Zhang C.L."/>
            <person name="Bowser S.S."/>
            <person name="Dean A.J."/>
            <person name="Beveridge T.J."/>
        </authorList>
    </citation>
    <scope>NUCLEOTIDE SEQUENCE [LARGE SCALE GENOMIC DNA]</scope>
    <source>
        <strain evidence="8">ATCC BAA-1437 / JCM 17883 / MC-1</strain>
    </source>
</reference>
<dbReference type="Gene3D" id="3.40.50.720">
    <property type="entry name" value="NAD(P)-binding Rossmann-like Domain"/>
    <property type="match status" value="1"/>
</dbReference>
<evidence type="ECO:0000259" key="6">
    <source>
        <dbReference type="Pfam" id="PF08240"/>
    </source>
</evidence>
<organism evidence="7 8">
    <name type="scientific">Magnetococcus marinus (strain ATCC BAA-1437 / JCM 17883 / MC-1)</name>
    <dbReference type="NCBI Taxonomy" id="156889"/>
    <lineage>
        <taxon>Bacteria</taxon>
        <taxon>Pseudomonadati</taxon>
        <taxon>Pseudomonadota</taxon>
        <taxon>Magnetococcia</taxon>
        <taxon>Magnetococcales</taxon>
        <taxon>Magnetococcaceae</taxon>
        <taxon>Magnetococcus</taxon>
    </lineage>
</organism>
<accession>A0LDI0</accession>
<evidence type="ECO:0000256" key="3">
    <source>
        <dbReference type="ARBA" id="ARBA00022723"/>
    </source>
</evidence>
<dbReference type="Pfam" id="PF08240">
    <property type="entry name" value="ADH_N"/>
    <property type="match status" value="1"/>
</dbReference>